<evidence type="ECO:0000313" key="2">
    <source>
        <dbReference type="Proteomes" id="UP000238479"/>
    </source>
</evidence>
<name>A0A2P6RRU8_ROSCH</name>
<organism evidence="1 2">
    <name type="scientific">Rosa chinensis</name>
    <name type="common">China rose</name>
    <dbReference type="NCBI Taxonomy" id="74649"/>
    <lineage>
        <taxon>Eukaryota</taxon>
        <taxon>Viridiplantae</taxon>
        <taxon>Streptophyta</taxon>
        <taxon>Embryophyta</taxon>
        <taxon>Tracheophyta</taxon>
        <taxon>Spermatophyta</taxon>
        <taxon>Magnoliopsida</taxon>
        <taxon>eudicotyledons</taxon>
        <taxon>Gunneridae</taxon>
        <taxon>Pentapetalae</taxon>
        <taxon>rosids</taxon>
        <taxon>fabids</taxon>
        <taxon>Rosales</taxon>
        <taxon>Rosaceae</taxon>
        <taxon>Rosoideae</taxon>
        <taxon>Rosoideae incertae sedis</taxon>
        <taxon>Rosa</taxon>
    </lineage>
</organism>
<dbReference type="Proteomes" id="UP000238479">
    <property type="component" value="Chromosome 2"/>
</dbReference>
<sequence length="78" mass="8539">MLDFKFVMSSSLCCKAASTAWTEVDPGMYSEMVGGGWPYSASKGVILIVEWCVVLNHHSAQCSKSLQEVGLSATKHRR</sequence>
<protein>
    <submittedName>
        <fullName evidence="1">Uncharacterized protein</fullName>
    </submittedName>
</protein>
<dbReference type="AlphaFoldDB" id="A0A2P6RRU8"/>
<keyword evidence="2" id="KW-1185">Reference proteome</keyword>
<reference evidence="1 2" key="1">
    <citation type="journal article" date="2018" name="Nat. Genet.">
        <title>The Rosa genome provides new insights in the design of modern roses.</title>
        <authorList>
            <person name="Bendahmane M."/>
        </authorList>
    </citation>
    <scope>NUCLEOTIDE SEQUENCE [LARGE SCALE GENOMIC DNA]</scope>
    <source>
        <strain evidence="2">cv. Old Blush</strain>
    </source>
</reference>
<comment type="caution">
    <text evidence="1">The sequence shown here is derived from an EMBL/GenBank/DDBJ whole genome shotgun (WGS) entry which is preliminary data.</text>
</comment>
<gene>
    <name evidence="1" type="ORF">RchiOBHm_Chr2g0118781</name>
</gene>
<dbReference type="Gramene" id="PRQ49153">
    <property type="protein sequence ID" value="PRQ49153"/>
    <property type="gene ID" value="RchiOBHm_Chr2g0118781"/>
</dbReference>
<accession>A0A2P6RRU8</accession>
<evidence type="ECO:0000313" key="1">
    <source>
        <dbReference type="EMBL" id="PRQ49153.1"/>
    </source>
</evidence>
<dbReference type="EMBL" id="PDCK01000040">
    <property type="protein sequence ID" value="PRQ49153.1"/>
    <property type="molecule type" value="Genomic_DNA"/>
</dbReference>
<proteinExistence type="predicted"/>